<comment type="similarity">
    <text evidence="5">Belongs to the bacteriophage holin family. Cp-1 holin subfamily.</text>
</comment>
<keyword evidence="3 6" id="KW-1133">Transmembrane helix</keyword>
<evidence type="ECO:0000313" key="8">
    <source>
        <dbReference type="Proteomes" id="UP000249828"/>
    </source>
</evidence>
<comment type="caution">
    <text evidence="7">The sequence shown here is derived from an EMBL/GenBank/DDBJ whole genome shotgun (WGS) entry which is preliminary data.</text>
</comment>
<feature type="transmembrane region" description="Helical" evidence="6">
    <location>
        <begin position="77"/>
        <end position="96"/>
    </location>
</feature>
<dbReference type="NCBIfam" id="TIGR01593">
    <property type="entry name" value="holin_tox_secr"/>
    <property type="match status" value="1"/>
</dbReference>
<comment type="subcellular location">
    <subcellularLocation>
        <location evidence="1">Membrane</location>
        <topology evidence="1">Multi-pass membrane protein</topology>
    </subcellularLocation>
</comment>
<organism evidence="7 8">
    <name type="scientific">Enterococcus plantarum</name>
    <dbReference type="NCBI Taxonomy" id="1077675"/>
    <lineage>
        <taxon>Bacteria</taxon>
        <taxon>Bacillati</taxon>
        <taxon>Bacillota</taxon>
        <taxon>Bacilli</taxon>
        <taxon>Lactobacillales</taxon>
        <taxon>Enterococcaceae</taxon>
        <taxon>Enterococcus</taxon>
    </lineage>
</organism>
<dbReference type="Pfam" id="PF05105">
    <property type="entry name" value="Phage_holin_4_1"/>
    <property type="match status" value="1"/>
</dbReference>
<evidence type="ECO:0000256" key="5">
    <source>
        <dbReference type="ARBA" id="ARBA00023600"/>
    </source>
</evidence>
<dbReference type="EMBL" id="PIEU01000057">
    <property type="protein sequence ID" value="PZL74110.1"/>
    <property type="molecule type" value="Genomic_DNA"/>
</dbReference>
<dbReference type="AlphaFoldDB" id="A0A2W3ZA02"/>
<keyword evidence="8" id="KW-1185">Reference proteome</keyword>
<keyword evidence="4 6" id="KW-0472">Membrane</keyword>
<reference evidence="7 8" key="1">
    <citation type="submission" date="2017-11" db="EMBL/GenBank/DDBJ databases">
        <title>Draft genome sequence of Enterococcus plantarum TRW2 strain isolated from lettuce.</title>
        <authorList>
            <person name="Kim E.B."/>
            <person name="Marco M.L."/>
            <person name="Williams T.R."/>
            <person name="You I.H."/>
        </authorList>
    </citation>
    <scope>NUCLEOTIDE SEQUENCE [LARGE SCALE GENOMIC DNA]</scope>
    <source>
        <strain evidence="7 8">TRW2</strain>
    </source>
</reference>
<dbReference type="GO" id="GO:0016020">
    <property type="term" value="C:membrane"/>
    <property type="evidence" value="ECO:0007669"/>
    <property type="project" value="UniProtKB-SubCell"/>
</dbReference>
<evidence type="ECO:0000256" key="6">
    <source>
        <dbReference type="SAM" id="Phobius"/>
    </source>
</evidence>
<name>A0A2W3ZA02_9ENTE</name>
<evidence type="ECO:0000313" key="7">
    <source>
        <dbReference type="EMBL" id="PZL74110.1"/>
    </source>
</evidence>
<evidence type="ECO:0000256" key="3">
    <source>
        <dbReference type="ARBA" id="ARBA00022989"/>
    </source>
</evidence>
<keyword evidence="2 6" id="KW-0812">Transmembrane</keyword>
<dbReference type="InterPro" id="IPR006480">
    <property type="entry name" value="Phage_holin_4_1"/>
</dbReference>
<accession>A0A2W3ZA02</accession>
<sequence length="131" mass="14484">MEMFTYLDSFLTDADHKAIYVLALICGAMIIDFISGTIAAKINPSIEFKSKVGINGILRKVASMVLLMFFIPIAPLIPGGAGVGLIYVLYIGYFLMELKSILENYKKMGVATELFENFIKSIKSGKDDEDE</sequence>
<evidence type="ECO:0000256" key="4">
    <source>
        <dbReference type="ARBA" id="ARBA00023136"/>
    </source>
</evidence>
<proteinExistence type="inferred from homology"/>
<feature type="transmembrane region" description="Helical" evidence="6">
    <location>
        <begin position="20"/>
        <end position="40"/>
    </location>
</feature>
<evidence type="ECO:0000256" key="1">
    <source>
        <dbReference type="ARBA" id="ARBA00004141"/>
    </source>
</evidence>
<gene>
    <name evidence="7" type="ORF">CI088_07905</name>
</gene>
<protein>
    <submittedName>
        <fullName evidence="7">Holin</fullName>
    </submittedName>
</protein>
<dbReference type="Proteomes" id="UP000249828">
    <property type="component" value="Unassembled WGS sequence"/>
</dbReference>
<evidence type="ECO:0000256" key="2">
    <source>
        <dbReference type="ARBA" id="ARBA00022692"/>
    </source>
</evidence>